<dbReference type="GO" id="GO:0005886">
    <property type="term" value="C:plasma membrane"/>
    <property type="evidence" value="ECO:0007669"/>
    <property type="project" value="UniProtKB-SubCell"/>
</dbReference>
<dbReference type="Gene3D" id="3.40.50.1980">
    <property type="entry name" value="Nitrogenase molybdenum iron protein domain"/>
    <property type="match status" value="2"/>
</dbReference>
<dbReference type="Pfam" id="PF01497">
    <property type="entry name" value="Peripla_BP_2"/>
    <property type="match status" value="1"/>
</dbReference>
<keyword evidence="3" id="KW-0813">Transport</keyword>
<dbReference type="PANTHER" id="PTHR30532">
    <property type="entry name" value="IRON III DICITRATE-BINDING PERIPLASMIC PROTEIN"/>
    <property type="match status" value="1"/>
</dbReference>
<evidence type="ECO:0000256" key="4">
    <source>
        <dbReference type="ARBA" id="ARBA00022729"/>
    </source>
</evidence>
<evidence type="ECO:0000256" key="3">
    <source>
        <dbReference type="ARBA" id="ARBA00022448"/>
    </source>
</evidence>
<evidence type="ECO:0000259" key="7">
    <source>
        <dbReference type="PROSITE" id="PS50983"/>
    </source>
</evidence>
<dbReference type="CDD" id="cd01146">
    <property type="entry name" value="FhuD"/>
    <property type="match status" value="1"/>
</dbReference>
<dbReference type="GO" id="GO:1901678">
    <property type="term" value="P:iron coordination entity transport"/>
    <property type="evidence" value="ECO:0007669"/>
    <property type="project" value="UniProtKB-ARBA"/>
</dbReference>
<dbReference type="PANTHER" id="PTHR30532:SF21">
    <property type="entry name" value="SIDEROPHORE-BINDING LIPOPROTEIN YFIY-RELATED"/>
    <property type="match status" value="1"/>
</dbReference>
<keyword evidence="5" id="KW-0564">Palmitate</keyword>
<dbReference type="SUPFAM" id="SSF53807">
    <property type="entry name" value="Helical backbone' metal receptor"/>
    <property type="match status" value="1"/>
</dbReference>
<keyword evidence="6" id="KW-0449">Lipoprotein</keyword>
<evidence type="ECO:0000313" key="9">
    <source>
        <dbReference type="Proteomes" id="UP000094784"/>
    </source>
</evidence>
<feature type="domain" description="Fe/B12 periplasmic-binding" evidence="7">
    <location>
        <begin position="63"/>
        <end position="331"/>
    </location>
</feature>
<proteinExistence type="inferred from homology"/>
<evidence type="ECO:0000256" key="5">
    <source>
        <dbReference type="ARBA" id="ARBA00023139"/>
    </source>
</evidence>
<sequence>MGEEKVQKGFQKLLVLLAIVAIFVLAACGNSNDDKKEESSKESNAYTVQHAMGTTEVKDTPKRIVVLTNEGTEALLALGIKPVGAVQSWTGDPWYDHIKDQMEGVEVVGIEHEINLEKIASLKPDLIIGNKLRQEKDYAKLSKIAPTVFSETLRGDWKENFQLYAKAVNQESKGKEVLTAYDDKLQALKEKLGDQTNQEVSFVRFMADKSRIYYTDSFSGIIFDALGFKRVPAQADLFKDNAKLGNLAVEVGKEVIPQMDGDVIFYFTYMPTGDDSALATEQEWTQDPLWKNLSAVQKGNAHKVDDVIWNTAGGILAADIMLDQVEEIFAK</sequence>
<dbReference type="EMBL" id="MECQ01000001">
    <property type="protein sequence ID" value="ODV57574.1"/>
    <property type="molecule type" value="Genomic_DNA"/>
</dbReference>
<dbReference type="PROSITE" id="PS51257">
    <property type="entry name" value="PROKAR_LIPOPROTEIN"/>
    <property type="match status" value="1"/>
</dbReference>
<dbReference type="InterPro" id="IPR002491">
    <property type="entry name" value="ABC_transptr_periplasmic_BD"/>
</dbReference>
<dbReference type="InterPro" id="IPR051313">
    <property type="entry name" value="Bact_iron-sidero_bind"/>
</dbReference>
<keyword evidence="4" id="KW-0732">Signal</keyword>
<comment type="similarity">
    <text evidence="2">Belongs to the bacterial solute-binding protein 8 family.</text>
</comment>
<dbReference type="GO" id="GO:0030288">
    <property type="term" value="C:outer membrane-bounded periplasmic space"/>
    <property type="evidence" value="ECO:0007669"/>
    <property type="project" value="TreeGrafter"/>
</dbReference>
<protein>
    <submittedName>
        <fullName evidence="8">Iron siderophore-binding protein</fullName>
    </submittedName>
</protein>
<reference evidence="8 9" key="1">
    <citation type="submission" date="2016-09" db="EMBL/GenBank/DDBJ databases">
        <title>Draft genome sequence of the soil isolate, Lysinibacillus fusiformis M5, a potential hypoxanthine producer.</title>
        <authorList>
            <person name="Gallegos-Monterrosa R."/>
            <person name="Maroti G."/>
            <person name="Balint B."/>
            <person name="Kovacs A.T."/>
        </authorList>
    </citation>
    <scope>NUCLEOTIDE SEQUENCE [LARGE SCALE GENOMIC DNA]</scope>
    <source>
        <strain evidence="8 9">M5</strain>
    </source>
</reference>
<evidence type="ECO:0000313" key="8">
    <source>
        <dbReference type="EMBL" id="ODV57574.1"/>
    </source>
</evidence>
<dbReference type="OrthoDB" id="9793175at2"/>
<comment type="caution">
    <text evidence="8">The sequence shown here is derived from an EMBL/GenBank/DDBJ whole genome shotgun (WGS) entry which is preliminary data.</text>
</comment>
<organism evidence="8 9">
    <name type="scientific">Lysinibacillus fusiformis</name>
    <dbReference type="NCBI Taxonomy" id="28031"/>
    <lineage>
        <taxon>Bacteria</taxon>
        <taxon>Bacillati</taxon>
        <taxon>Bacillota</taxon>
        <taxon>Bacilli</taxon>
        <taxon>Bacillales</taxon>
        <taxon>Bacillaceae</taxon>
        <taxon>Lysinibacillus</taxon>
    </lineage>
</organism>
<dbReference type="FunFam" id="3.40.50.1980:FF:000003">
    <property type="entry name" value="Iron ABC transporter substrate-binding protein"/>
    <property type="match status" value="1"/>
</dbReference>
<comment type="subcellular location">
    <subcellularLocation>
        <location evidence="1">Cell membrane</location>
        <topology evidence="1">Lipid-anchor</topology>
    </subcellularLocation>
</comment>
<dbReference type="PROSITE" id="PS50983">
    <property type="entry name" value="FE_B12_PBP"/>
    <property type="match status" value="1"/>
</dbReference>
<name>A0A1E4RAT1_9BACI</name>
<accession>A0A1E4RAT1</accession>
<evidence type="ECO:0000256" key="6">
    <source>
        <dbReference type="ARBA" id="ARBA00023288"/>
    </source>
</evidence>
<evidence type="ECO:0000256" key="1">
    <source>
        <dbReference type="ARBA" id="ARBA00004193"/>
    </source>
</evidence>
<dbReference type="Proteomes" id="UP000094784">
    <property type="component" value="Unassembled WGS sequence"/>
</dbReference>
<dbReference type="AlphaFoldDB" id="A0A1E4RAT1"/>
<gene>
    <name evidence="8" type="ORF">BG258_17410</name>
</gene>
<dbReference type="RefSeq" id="WP_069482426.1">
    <property type="nucleotide sequence ID" value="NZ_KV766182.1"/>
</dbReference>
<evidence type="ECO:0000256" key="2">
    <source>
        <dbReference type="ARBA" id="ARBA00008814"/>
    </source>
</evidence>